<keyword evidence="2" id="KW-0812">Transmembrane</keyword>
<dbReference type="EMBL" id="MU007017">
    <property type="protein sequence ID" value="KAF2434338.1"/>
    <property type="molecule type" value="Genomic_DNA"/>
</dbReference>
<evidence type="ECO:0000313" key="3">
    <source>
        <dbReference type="EMBL" id="KAF2434338.1"/>
    </source>
</evidence>
<dbReference type="AlphaFoldDB" id="A0A9P4NZS5"/>
<keyword evidence="2" id="KW-1133">Transmembrane helix</keyword>
<gene>
    <name evidence="3" type="ORF">EJ08DRAFT_646760</name>
</gene>
<proteinExistence type="predicted"/>
<evidence type="ECO:0000313" key="4">
    <source>
        <dbReference type="Proteomes" id="UP000800235"/>
    </source>
</evidence>
<accession>A0A9P4NZS5</accession>
<name>A0A9P4NZS5_9PEZI</name>
<dbReference type="Proteomes" id="UP000800235">
    <property type="component" value="Unassembled WGS sequence"/>
</dbReference>
<organism evidence="3 4">
    <name type="scientific">Tothia fuscella</name>
    <dbReference type="NCBI Taxonomy" id="1048955"/>
    <lineage>
        <taxon>Eukaryota</taxon>
        <taxon>Fungi</taxon>
        <taxon>Dikarya</taxon>
        <taxon>Ascomycota</taxon>
        <taxon>Pezizomycotina</taxon>
        <taxon>Dothideomycetes</taxon>
        <taxon>Pleosporomycetidae</taxon>
        <taxon>Venturiales</taxon>
        <taxon>Cylindrosympodiaceae</taxon>
        <taxon>Tothia</taxon>
    </lineage>
</organism>
<reference evidence="3" key="1">
    <citation type="journal article" date="2020" name="Stud. Mycol.">
        <title>101 Dothideomycetes genomes: a test case for predicting lifestyles and emergence of pathogens.</title>
        <authorList>
            <person name="Haridas S."/>
            <person name="Albert R."/>
            <person name="Binder M."/>
            <person name="Bloem J."/>
            <person name="Labutti K."/>
            <person name="Salamov A."/>
            <person name="Andreopoulos B."/>
            <person name="Baker S."/>
            <person name="Barry K."/>
            <person name="Bills G."/>
            <person name="Bluhm B."/>
            <person name="Cannon C."/>
            <person name="Castanera R."/>
            <person name="Culley D."/>
            <person name="Daum C."/>
            <person name="Ezra D."/>
            <person name="Gonzalez J."/>
            <person name="Henrissat B."/>
            <person name="Kuo A."/>
            <person name="Liang C."/>
            <person name="Lipzen A."/>
            <person name="Lutzoni F."/>
            <person name="Magnuson J."/>
            <person name="Mondo S."/>
            <person name="Nolan M."/>
            <person name="Ohm R."/>
            <person name="Pangilinan J."/>
            <person name="Park H.-J."/>
            <person name="Ramirez L."/>
            <person name="Alfaro M."/>
            <person name="Sun H."/>
            <person name="Tritt A."/>
            <person name="Yoshinaga Y."/>
            <person name="Zwiers L.-H."/>
            <person name="Turgeon B."/>
            <person name="Goodwin S."/>
            <person name="Spatafora J."/>
            <person name="Crous P."/>
            <person name="Grigoriev I."/>
        </authorList>
    </citation>
    <scope>NUCLEOTIDE SEQUENCE</scope>
    <source>
        <strain evidence="3">CBS 130266</strain>
    </source>
</reference>
<feature type="transmembrane region" description="Helical" evidence="2">
    <location>
        <begin position="12"/>
        <end position="34"/>
    </location>
</feature>
<sequence length="79" mass="9033">MLRILSLDLLILLGLVLYFLVCRWILLAIIEVRLENDRSVRLKSKHDSALEPQSIYNGKPKKSSTVEIEDARKSGGIWP</sequence>
<keyword evidence="2" id="KW-0472">Membrane</keyword>
<evidence type="ECO:0000256" key="2">
    <source>
        <dbReference type="SAM" id="Phobius"/>
    </source>
</evidence>
<comment type="caution">
    <text evidence="3">The sequence shown here is derived from an EMBL/GenBank/DDBJ whole genome shotgun (WGS) entry which is preliminary data.</text>
</comment>
<protein>
    <submittedName>
        <fullName evidence="3">Uncharacterized protein</fullName>
    </submittedName>
</protein>
<keyword evidence="4" id="KW-1185">Reference proteome</keyword>
<evidence type="ECO:0000256" key="1">
    <source>
        <dbReference type="SAM" id="MobiDB-lite"/>
    </source>
</evidence>
<feature type="region of interest" description="Disordered" evidence="1">
    <location>
        <begin position="52"/>
        <end position="79"/>
    </location>
</feature>